<protein>
    <submittedName>
        <fullName evidence="5">Oxidoreductase-like protein</fullName>
    </submittedName>
</protein>
<comment type="similarity">
    <text evidence="1">Belongs to the Gfo/Idh/MocA family.</text>
</comment>
<dbReference type="EMBL" id="CP000282">
    <property type="protein sequence ID" value="ABD81386.1"/>
    <property type="molecule type" value="Genomic_DNA"/>
</dbReference>
<dbReference type="Pfam" id="PF22725">
    <property type="entry name" value="GFO_IDH_MocA_C3"/>
    <property type="match status" value="1"/>
</dbReference>
<dbReference type="GO" id="GO:0000166">
    <property type="term" value="F:nucleotide binding"/>
    <property type="evidence" value="ECO:0007669"/>
    <property type="project" value="InterPro"/>
</dbReference>
<sequence length="323" mass="36385">MKKLGIACWTIGQHAQKNIIPAIKRCDSVELIGAYTRNEAILGAVCSQTGCKRYADEQELLSDSAVGLVYLSSPTGVHYEQIKKCITAKKSVLVEKTALTSADQVDELLEMARANEVLVMEAFMYRFHSQFKALQELLDFNRYGEIVRIECEFGFPHLPKNDIRYSKVLEGGALYDAGAYTLSAARILLGCNPKVEWAHVLFSKEFEVDVGGHAILSNDINQIAICNWRFGASYINQIRIWLERGHLLVERAFSKPDSFDSQITIKNNGALIEKINCGPDNHFVEMFNYASELISLSEFEIEYRHMADQVDLLGSVLNFKEGR</sequence>
<keyword evidence="2" id="KW-0560">Oxidoreductase</keyword>
<dbReference type="PANTHER" id="PTHR22604:SF105">
    <property type="entry name" value="TRANS-1,2-DIHYDROBENZENE-1,2-DIOL DEHYDROGENASE"/>
    <property type="match status" value="1"/>
</dbReference>
<dbReference type="InterPro" id="IPR000683">
    <property type="entry name" value="Gfo/Idh/MocA-like_OxRdtase_N"/>
</dbReference>
<dbReference type="InterPro" id="IPR055170">
    <property type="entry name" value="GFO_IDH_MocA-like_dom"/>
</dbReference>
<gene>
    <name evidence="5" type="ordered locus">Sde_2126</name>
</gene>
<feature type="domain" description="GFO/IDH/MocA-like oxidoreductase" evidence="4">
    <location>
        <begin position="131"/>
        <end position="247"/>
    </location>
</feature>
<name>Q21IU3_SACD2</name>
<dbReference type="Gene3D" id="3.30.360.10">
    <property type="entry name" value="Dihydrodipicolinate Reductase, domain 2"/>
    <property type="match status" value="1"/>
</dbReference>
<dbReference type="KEGG" id="sde:Sde_2126"/>
<dbReference type="eggNOG" id="COG0673">
    <property type="taxonomic scope" value="Bacteria"/>
</dbReference>
<proteinExistence type="inferred from homology"/>
<evidence type="ECO:0000256" key="2">
    <source>
        <dbReference type="ARBA" id="ARBA00023002"/>
    </source>
</evidence>
<reference evidence="5 6" key="1">
    <citation type="journal article" date="2008" name="PLoS Genet.">
        <title>Complete genome sequence of the complex carbohydrate-degrading marine bacterium, Saccharophagus degradans strain 2-40 T.</title>
        <authorList>
            <person name="Weiner R.M."/>
            <person name="Taylor L.E.II."/>
            <person name="Henrissat B."/>
            <person name="Hauser L."/>
            <person name="Land M."/>
            <person name="Coutinho P.M."/>
            <person name="Rancurel C."/>
            <person name="Saunders E.H."/>
            <person name="Longmire A.G."/>
            <person name="Zhang H."/>
            <person name="Bayer E.A."/>
            <person name="Gilbert H.J."/>
            <person name="Larimer F."/>
            <person name="Zhulin I.B."/>
            <person name="Ekborg N.A."/>
            <person name="Lamed R."/>
            <person name="Richardson P.M."/>
            <person name="Borovok I."/>
            <person name="Hutcheson S."/>
        </authorList>
    </citation>
    <scope>NUCLEOTIDE SEQUENCE [LARGE SCALE GENOMIC DNA]</scope>
    <source>
        <strain evidence="6">2-40 / ATCC 43961 / DSM 17024</strain>
    </source>
</reference>
<dbReference type="STRING" id="203122.Sde_2126"/>
<keyword evidence="6" id="KW-1185">Reference proteome</keyword>
<feature type="domain" description="Gfo/Idh/MocA-like oxidoreductase N-terminal" evidence="3">
    <location>
        <begin position="12"/>
        <end position="122"/>
    </location>
</feature>
<dbReference type="SUPFAM" id="SSF51735">
    <property type="entry name" value="NAD(P)-binding Rossmann-fold domains"/>
    <property type="match status" value="1"/>
</dbReference>
<dbReference type="Gene3D" id="3.40.50.720">
    <property type="entry name" value="NAD(P)-binding Rossmann-like Domain"/>
    <property type="match status" value="1"/>
</dbReference>
<dbReference type="PANTHER" id="PTHR22604">
    <property type="entry name" value="OXIDOREDUCTASES"/>
    <property type="match status" value="1"/>
</dbReference>
<evidence type="ECO:0000256" key="1">
    <source>
        <dbReference type="ARBA" id="ARBA00010928"/>
    </source>
</evidence>
<dbReference type="Pfam" id="PF01408">
    <property type="entry name" value="GFO_IDH_MocA"/>
    <property type="match status" value="1"/>
</dbReference>
<dbReference type="SUPFAM" id="SSF55347">
    <property type="entry name" value="Glyceraldehyde-3-phosphate dehydrogenase-like, C-terminal domain"/>
    <property type="match status" value="1"/>
</dbReference>
<evidence type="ECO:0000313" key="5">
    <source>
        <dbReference type="EMBL" id="ABD81386.1"/>
    </source>
</evidence>
<evidence type="ECO:0000259" key="3">
    <source>
        <dbReference type="Pfam" id="PF01408"/>
    </source>
</evidence>
<dbReference type="AlphaFoldDB" id="Q21IU3"/>
<dbReference type="GO" id="GO:0016491">
    <property type="term" value="F:oxidoreductase activity"/>
    <property type="evidence" value="ECO:0007669"/>
    <property type="project" value="UniProtKB-KW"/>
</dbReference>
<dbReference type="Proteomes" id="UP000001947">
    <property type="component" value="Chromosome"/>
</dbReference>
<evidence type="ECO:0000313" key="6">
    <source>
        <dbReference type="Proteomes" id="UP000001947"/>
    </source>
</evidence>
<dbReference type="InterPro" id="IPR036291">
    <property type="entry name" value="NAD(P)-bd_dom_sf"/>
</dbReference>
<dbReference type="HOGENOM" id="CLU_023194_7_2_6"/>
<accession>Q21IU3</accession>
<dbReference type="InterPro" id="IPR050984">
    <property type="entry name" value="Gfo/Idh/MocA_domain"/>
</dbReference>
<organism evidence="5 6">
    <name type="scientific">Saccharophagus degradans (strain 2-40 / ATCC 43961 / DSM 17024)</name>
    <dbReference type="NCBI Taxonomy" id="203122"/>
    <lineage>
        <taxon>Bacteria</taxon>
        <taxon>Pseudomonadati</taxon>
        <taxon>Pseudomonadota</taxon>
        <taxon>Gammaproteobacteria</taxon>
        <taxon>Cellvibrionales</taxon>
        <taxon>Cellvibrionaceae</taxon>
        <taxon>Saccharophagus</taxon>
    </lineage>
</organism>
<evidence type="ECO:0000259" key="4">
    <source>
        <dbReference type="Pfam" id="PF22725"/>
    </source>
</evidence>